<name>A0A3B0RWF0_9ZZZZ</name>
<dbReference type="AlphaFoldDB" id="A0A3B0RWF0"/>
<proteinExistence type="predicted"/>
<dbReference type="Pfam" id="PF00725">
    <property type="entry name" value="3HCDH"/>
    <property type="match status" value="1"/>
</dbReference>
<dbReference type="InterPro" id="IPR008927">
    <property type="entry name" value="6-PGluconate_DH-like_C_sf"/>
</dbReference>
<accession>A0A3B0RWF0</accession>
<dbReference type="Gene3D" id="1.10.1040.50">
    <property type="match status" value="1"/>
</dbReference>
<sequence length="128" mass="13832">ALCLDWMRDPATALAFSASDDEARQAGLQLAAWCGKRAVELRDRPGLVVFRTLCQLANGAADAVRDEVADADAIDRAMINGVNYPFGPMAWAREHGFVRVATALDAIADATDDNSYNPCEIFRAGDED</sequence>
<dbReference type="InterPro" id="IPR006108">
    <property type="entry name" value="3HC_DH_C"/>
</dbReference>
<feature type="domain" description="3-hydroxyacyl-CoA dehydrogenase C-terminal" evidence="1">
    <location>
        <begin position="46"/>
        <end position="123"/>
    </location>
</feature>
<protein>
    <recommendedName>
        <fullName evidence="1">3-hydroxyacyl-CoA dehydrogenase C-terminal domain-containing protein</fullName>
    </recommendedName>
</protein>
<gene>
    <name evidence="2" type="ORF">MNBD_ALPHA05-83</name>
</gene>
<dbReference type="SUPFAM" id="SSF48179">
    <property type="entry name" value="6-phosphogluconate dehydrogenase C-terminal domain-like"/>
    <property type="match status" value="1"/>
</dbReference>
<evidence type="ECO:0000259" key="1">
    <source>
        <dbReference type="Pfam" id="PF00725"/>
    </source>
</evidence>
<organism evidence="2">
    <name type="scientific">hydrothermal vent metagenome</name>
    <dbReference type="NCBI Taxonomy" id="652676"/>
    <lineage>
        <taxon>unclassified sequences</taxon>
        <taxon>metagenomes</taxon>
        <taxon>ecological metagenomes</taxon>
    </lineage>
</organism>
<dbReference type="GO" id="GO:0006631">
    <property type="term" value="P:fatty acid metabolic process"/>
    <property type="evidence" value="ECO:0007669"/>
    <property type="project" value="InterPro"/>
</dbReference>
<feature type="non-terminal residue" evidence="2">
    <location>
        <position position="1"/>
    </location>
</feature>
<reference evidence="2" key="1">
    <citation type="submission" date="2018-06" db="EMBL/GenBank/DDBJ databases">
        <authorList>
            <person name="Zhirakovskaya E."/>
        </authorList>
    </citation>
    <scope>NUCLEOTIDE SEQUENCE</scope>
</reference>
<dbReference type="GO" id="GO:0016616">
    <property type="term" value="F:oxidoreductase activity, acting on the CH-OH group of donors, NAD or NADP as acceptor"/>
    <property type="evidence" value="ECO:0007669"/>
    <property type="project" value="InterPro"/>
</dbReference>
<evidence type="ECO:0000313" key="2">
    <source>
        <dbReference type="EMBL" id="VAV96617.1"/>
    </source>
</evidence>
<dbReference type="EMBL" id="UOEH01000202">
    <property type="protein sequence ID" value="VAV96617.1"/>
    <property type="molecule type" value="Genomic_DNA"/>
</dbReference>